<dbReference type="Proteomes" id="UP000537718">
    <property type="component" value="Unassembled WGS sequence"/>
</dbReference>
<proteinExistence type="predicted"/>
<dbReference type="CDD" id="cd12105">
    <property type="entry name" value="HmuY"/>
    <property type="match status" value="1"/>
</dbReference>
<dbReference type="EMBL" id="JACHCF010000002">
    <property type="protein sequence ID" value="MBB5620084.1"/>
    <property type="molecule type" value="Genomic_DNA"/>
</dbReference>
<dbReference type="AlphaFoldDB" id="A0A7W8YQR7"/>
<dbReference type="PROSITE" id="PS51257">
    <property type="entry name" value="PROKAR_LIPOPROTEIN"/>
    <property type="match status" value="1"/>
</dbReference>
<dbReference type="Pfam" id="PF14064">
    <property type="entry name" value="HmuY"/>
    <property type="match status" value="1"/>
</dbReference>
<reference evidence="2 3" key="1">
    <citation type="submission" date="2020-08" db="EMBL/GenBank/DDBJ databases">
        <title>Genomic Encyclopedia of Type Strains, Phase IV (KMG-V): Genome sequencing to study the core and pangenomes of soil and plant-associated prokaryotes.</title>
        <authorList>
            <person name="Whitman W."/>
        </authorList>
    </citation>
    <scope>NUCLEOTIDE SEQUENCE [LARGE SCALE GENOMIC DNA]</scope>
    <source>
        <strain evidence="2 3">MP7CTX6</strain>
    </source>
</reference>
<comment type="caution">
    <text evidence="2">The sequence shown here is derived from an EMBL/GenBank/DDBJ whole genome shotgun (WGS) entry which is preliminary data.</text>
</comment>
<accession>A0A7W8YQR7</accession>
<feature type="signal peptide" evidence="1">
    <location>
        <begin position="1"/>
        <end position="23"/>
    </location>
</feature>
<evidence type="ECO:0008006" key="4">
    <source>
        <dbReference type="Google" id="ProtNLM"/>
    </source>
</evidence>
<gene>
    <name evidence="2" type="ORF">HDE69_001122</name>
</gene>
<name>A0A7W8YQR7_9SPHI</name>
<dbReference type="RefSeq" id="WP_183866122.1">
    <property type="nucleotide sequence ID" value="NZ_JACHCF010000002.1"/>
</dbReference>
<evidence type="ECO:0000313" key="2">
    <source>
        <dbReference type="EMBL" id="MBB5620084.1"/>
    </source>
</evidence>
<keyword evidence="1" id="KW-0732">Signal</keyword>
<evidence type="ECO:0000313" key="3">
    <source>
        <dbReference type="Proteomes" id="UP000537718"/>
    </source>
</evidence>
<evidence type="ECO:0000256" key="1">
    <source>
        <dbReference type="SAM" id="SignalP"/>
    </source>
</evidence>
<feature type="chain" id="PRO_5031532245" description="Heme-binding HmuY-like protein" evidence="1">
    <location>
        <begin position="24"/>
        <end position="216"/>
    </location>
</feature>
<organism evidence="2 3">
    <name type="scientific">Pedobacter cryoconitis</name>
    <dbReference type="NCBI Taxonomy" id="188932"/>
    <lineage>
        <taxon>Bacteria</taxon>
        <taxon>Pseudomonadati</taxon>
        <taxon>Bacteroidota</taxon>
        <taxon>Sphingobacteriia</taxon>
        <taxon>Sphingobacteriales</taxon>
        <taxon>Sphingobacteriaceae</taxon>
        <taxon>Pedobacter</taxon>
    </lineage>
</organism>
<sequence>MNIKLLKQLLFLPAMLILFTACTKDEIKPQLEDGKSTVINDLPGDVGNTVGSGKEFAPFYFSFKTGAKAELSKKSTTEWDISFTKEYNSYVTPNNAVSNPGSTGKGAMLVVNQAYDQVKEAPSDTEFTNNAIASAGWDSGAGNGWYFYELKTHIAVPVKNRTYILRTAEGKYAKLQMISMYKGAPATVSDLNWPAPYFTFRYFVQQDGSRNLSTKD</sequence>
<dbReference type="InterPro" id="IPR025921">
    <property type="entry name" value="HmuY"/>
</dbReference>
<protein>
    <recommendedName>
        <fullName evidence="4">Heme-binding HmuY-like protein</fullName>
    </recommendedName>
</protein>